<proteinExistence type="predicted"/>
<feature type="region of interest" description="Disordered" evidence="1">
    <location>
        <begin position="1"/>
        <end position="61"/>
    </location>
</feature>
<protein>
    <recommendedName>
        <fullName evidence="4">Nucleotide exchange factor GrpE</fullName>
    </recommendedName>
</protein>
<reference evidence="2 3" key="1">
    <citation type="submission" date="2023-11" db="EMBL/GenBank/DDBJ databases">
        <authorList>
            <person name="Xu M."/>
            <person name="Jiang T."/>
        </authorList>
    </citation>
    <scope>NUCLEOTIDE SEQUENCE [LARGE SCALE GENOMIC DNA]</scope>
    <source>
        <strain evidence="2 3">SD</strain>
    </source>
</reference>
<comment type="caution">
    <text evidence="2">The sequence shown here is derived from an EMBL/GenBank/DDBJ whole genome shotgun (WGS) entry which is preliminary data.</text>
</comment>
<evidence type="ECO:0000313" key="2">
    <source>
        <dbReference type="EMBL" id="MDX8150313.1"/>
    </source>
</evidence>
<organism evidence="2 3">
    <name type="scientific">Patulibacter brassicae</name>
    <dbReference type="NCBI Taxonomy" id="1705717"/>
    <lineage>
        <taxon>Bacteria</taxon>
        <taxon>Bacillati</taxon>
        <taxon>Actinomycetota</taxon>
        <taxon>Thermoleophilia</taxon>
        <taxon>Solirubrobacterales</taxon>
        <taxon>Patulibacteraceae</taxon>
        <taxon>Patulibacter</taxon>
    </lineage>
</organism>
<dbReference type="RefSeq" id="WP_319952464.1">
    <property type="nucleotide sequence ID" value="NZ_JAXAVX010000001.1"/>
</dbReference>
<evidence type="ECO:0000256" key="1">
    <source>
        <dbReference type="SAM" id="MobiDB-lite"/>
    </source>
</evidence>
<dbReference type="EMBL" id="JAXAVX010000001">
    <property type="protein sequence ID" value="MDX8150313.1"/>
    <property type="molecule type" value="Genomic_DNA"/>
</dbReference>
<name>A0ABU4VEU4_9ACTN</name>
<feature type="compositionally biased region" description="Basic and acidic residues" evidence="1">
    <location>
        <begin position="7"/>
        <end position="41"/>
    </location>
</feature>
<dbReference type="Proteomes" id="UP001277761">
    <property type="component" value="Unassembled WGS sequence"/>
</dbReference>
<evidence type="ECO:0000313" key="3">
    <source>
        <dbReference type="Proteomes" id="UP001277761"/>
    </source>
</evidence>
<gene>
    <name evidence="2" type="ORF">SK069_01795</name>
</gene>
<evidence type="ECO:0008006" key="4">
    <source>
        <dbReference type="Google" id="ProtNLM"/>
    </source>
</evidence>
<accession>A0ABU4VEU4</accession>
<keyword evidence="3" id="KW-1185">Reference proteome</keyword>
<sequence>MPTPQPEHPERAVPRDADPDREEAPREDLVPLEEAQKHEQTGGDAAAVDEHGEGSAEGGTA</sequence>